<feature type="domain" description="Carbohydrate kinase PfkB" evidence="4">
    <location>
        <begin position="16"/>
        <end position="260"/>
    </location>
</feature>
<dbReference type="STRING" id="1069536.SINU_11850"/>
<reference evidence="5 6" key="1">
    <citation type="journal article" date="2011" name="J. Bacteriol.">
        <title>Draft genome sequence of Sporolactobacillus inulinus strain CASD, an efficient D-lactic acid-producing bacterium with high-concentration lactate tolerance capability.</title>
        <authorList>
            <person name="Yu B."/>
            <person name="Su F."/>
            <person name="Wang L."/>
            <person name="Xu K."/>
            <person name="Zhao B."/>
            <person name="Xu P."/>
        </authorList>
    </citation>
    <scope>NUCLEOTIDE SEQUENCE [LARGE SCALE GENOMIC DNA]</scope>
    <source>
        <strain evidence="5 6">CASD</strain>
    </source>
</reference>
<keyword evidence="2" id="KW-0808">Transferase</keyword>
<dbReference type="AlphaFoldDB" id="A0A0U1QLQ6"/>
<evidence type="ECO:0000256" key="3">
    <source>
        <dbReference type="ARBA" id="ARBA00022777"/>
    </source>
</evidence>
<keyword evidence="3 5" id="KW-0418">Kinase</keyword>
<dbReference type="Proteomes" id="UP000035553">
    <property type="component" value="Unassembled WGS sequence"/>
</dbReference>
<dbReference type="InterPro" id="IPR029056">
    <property type="entry name" value="Ribokinase-like"/>
</dbReference>
<dbReference type="Pfam" id="PF00294">
    <property type="entry name" value="PfkB"/>
    <property type="match status" value="1"/>
</dbReference>
<comment type="similarity">
    <text evidence="1">Belongs to the carbohydrate kinase PfkB family.</text>
</comment>
<evidence type="ECO:0000256" key="1">
    <source>
        <dbReference type="ARBA" id="ARBA00010688"/>
    </source>
</evidence>
<dbReference type="GO" id="GO:0016301">
    <property type="term" value="F:kinase activity"/>
    <property type="evidence" value="ECO:0007669"/>
    <property type="project" value="UniProtKB-KW"/>
</dbReference>
<evidence type="ECO:0000313" key="5">
    <source>
        <dbReference type="EMBL" id="KLI01735.1"/>
    </source>
</evidence>
<gene>
    <name evidence="5" type="ORF">SINU_11850</name>
</gene>
<dbReference type="EMBL" id="AFVQ02000173">
    <property type="protein sequence ID" value="KLI01735.1"/>
    <property type="molecule type" value="Genomic_DNA"/>
</dbReference>
<evidence type="ECO:0000313" key="6">
    <source>
        <dbReference type="Proteomes" id="UP000035553"/>
    </source>
</evidence>
<dbReference type="RefSeq" id="WP_010027501.1">
    <property type="nucleotide sequence ID" value="NZ_AFVQ02000173.1"/>
</dbReference>
<dbReference type="Gene3D" id="3.40.1190.20">
    <property type="match status" value="1"/>
</dbReference>
<sequence>MRVLGLGDNVVDIYEYKQTMYPGGNALNFAVFARKLGFDSAFLGAFGTDEIAQHVRSSAESFNVDLSRCRTYEGENGYARVTLKDGDRVFLGSNKGGVLRTHGLKITEQDADYLKTFDLVHLNINGFSDTYLSFIHDQGAVISYDFSEGFTEEHIKKVAQYIDIACFSCSHLNEDEITALCHLVVESGCSMVLCTRGAEGAYLFTEGKFYRQPAHYVEATDTMGAGDAFITCFLLHYVQGMINHKDKENTIRKSLARAADFSSKQCLIEGSFGKGKRINSL</sequence>
<accession>A0A0U1QLQ6</accession>
<organism evidence="5 6">
    <name type="scientific">Sporolactobacillus inulinus CASD</name>
    <dbReference type="NCBI Taxonomy" id="1069536"/>
    <lineage>
        <taxon>Bacteria</taxon>
        <taxon>Bacillati</taxon>
        <taxon>Bacillota</taxon>
        <taxon>Bacilli</taxon>
        <taxon>Bacillales</taxon>
        <taxon>Sporolactobacillaceae</taxon>
        <taxon>Sporolactobacillus</taxon>
    </lineage>
</organism>
<dbReference type="OrthoDB" id="9775849at2"/>
<dbReference type="PANTHER" id="PTHR43085:SF41">
    <property type="entry name" value="FRUCTOSELYSINE 6-KINASE"/>
    <property type="match status" value="1"/>
</dbReference>
<keyword evidence="6" id="KW-1185">Reference proteome</keyword>
<proteinExistence type="inferred from homology"/>
<dbReference type="SUPFAM" id="SSF53613">
    <property type="entry name" value="Ribokinase-like"/>
    <property type="match status" value="1"/>
</dbReference>
<evidence type="ECO:0000256" key="2">
    <source>
        <dbReference type="ARBA" id="ARBA00022679"/>
    </source>
</evidence>
<dbReference type="InterPro" id="IPR011611">
    <property type="entry name" value="PfkB_dom"/>
</dbReference>
<name>A0A0U1QLQ6_9BACL</name>
<protein>
    <submittedName>
        <fullName evidence="5">Ribokinase</fullName>
    </submittedName>
</protein>
<evidence type="ECO:0000259" key="4">
    <source>
        <dbReference type="Pfam" id="PF00294"/>
    </source>
</evidence>
<comment type="caution">
    <text evidence="5">The sequence shown here is derived from an EMBL/GenBank/DDBJ whole genome shotgun (WGS) entry which is preliminary data.</text>
</comment>
<dbReference type="PANTHER" id="PTHR43085">
    <property type="entry name" value="HEXOKINASE FAMILY MEMBER"/>
    <property type="match status" value="1"/>
</dbReference>
<dbReference type="InterPro" id="IPR050306">
    <property type="entry name" value="PfkB_Carbo_kinase"/>
</dbReference>